<evidence type="ECO:0000256" key="5">
    <source>
        <dbReference type="HAMAP-Rule" id="MF_01080"/>
    </source>
</evidence>
<dbReference type="EC" id="5.4.99.25" evidence="5"/>
<dbReference type="NCBIfam" id="TIGR00431">
    <property type="entry name" value="TruB"/>
    <property type="match status" value="1"/>
</dbReference>
<evidence type="ECO:0000256" key="1">
    <source>
        <dbReference type="ARBA" id="ARBA00000385"/>
    </source>
</evidence>
<comment type="similarity">
    <text evidence="2 5">Belongs to the pseudouridine synthase TruB family. Type 1 subfamily.</text>
</comment>
<evidence type="ECO:0000256" key="3">
    <source>
        <dbReference type="ARBA" id="ARBA00022694"/>
    </source>
</evidence>
<evidence type="ECO:0000256" key="4">
    <source>
        <dbReference type="ARBA" id="ARBA00023235"/>
    </source>
</evidence>
<dbReference type="SUPFAM" id="SSF55120">
    <property type="entry name" value="Pseudouridine synthase"/>
    <property type="match status" value="1"/>
</dbReference>
<dbReference type="GO" id="GO:1990481">
    <property type="term" value="P:mRNA pseudouridine synthesis"/>
    <property type="evidence" value="ECO:0007669"/>
    <property type="project" value="TreeGrafter"/>
</dbReference>
<feature type="active site" description="Nucleophile" evidence="5">
    <location>
        <position position="47"/>
    </location>
</feature>
<evidence type="ECO:0000313" key="8">
    <source>
        <dbReference type="Proteomes" id="UP000748332"/>
    </source>
</evidence>
<dbReference type="PANTHER" id="PTHR13767">
    <property type="entry name" value="TRNA-PSEUDOURIDINE SYNTHASE"/>
    <property type="match status" value="1"/>
</dbReference>
<reference evidence="7" key="2">
    <citation type="journal article" date="2021" name="Microbiome">
        <title>Successional dynamics and alternative stable states in a saline activated sludge microbial community over 9 years.</title>
        <authorList>
            <person name="Wang Y."/>
            <person name="Ye J."/>
            <person name="Ju F."/>
            <person name="Liu L."/>
            <person name="Boyd J.A."/>
            <person name="Deng Y."/>
            <person name="Parks D.H."/>
            <person name="Jiang X."/>
            <person name="Yin X."/>
            <person name="Woodcroft B.J."/>
            <person name="Tyson G.W."/>
            <person name="Hugenholtz P."/>
            <person name="Polz M.F."/>
            <person name="Zhang T."/>
        </authorList>
    </citation>
    <scope>NUCLEOTIDE SEQUENCE</scope>
    <source>
        <strain evidence="7">HKST-UBA16</strain>
    </source>
</reference>
<comment type="catalytic activity">
    <reaction evidence="1 5">
        <text>uridine(55) in tRNA = pseudouridine(55) in tRNA</text>
        <dbReference type="Rhea" id="RHEA:42532"/>
        <dbReference type="Rhea" id="RHEA-COMP:10101"/>
        <dbReference type="Rhea" id="RHEA-COMP:10102"/>
        <dbReference type="ChEBI" id="CHEBI:65314"/>
        <dbReference type="ChEBI" id="CHEBI:65315"/>
        <dbReference type="EC" id="5.4.99.25"/>
    </reaction>
</comment>
<gene>
    <name evidence="5 7" type="primary">truB</name>
    <name evidence="7" type="ORF">KC622_03455</name>
</gene>
<comment type="function">
    <text evidence="5">Responsible for synthesis of pseudouridine from uracil-55 in the psi GC loop of transfer RNAs.</text>
</comment>
<dbReference type="GO" id="GO:0160148">
    <property type="term" value="F:tRNA pseudouridine(55) synthase activity"/>
    <property type="evidence" value="ECO:0007669"/>
    <property type="project" value="UniProtKB-EC"/>
</dbReference>
<dbReference type="EMBL" id="JAGQLM010000156">
    <property type="protein sequence ID" value="MCA9375361.1"/>
    <property type="molecule type" value="Genomic_DNA"/>
</dbReference>
<proteinExistence type="inferred from homology"/>
<evidence type="ECO:0000313" key="7">
    <source>
        <dbReference type="EMBL" id="MCA9375361.1"/>
    </source>
</evidence>
<name>A0A955KWY3_9BACT</name>
<dbReference type="Gene3D" id="3.30.2350.10">
    <property type="entry name" value="Pseudouridine synthase"/>
    <property type="match status" value="1"/>
</dbReference>
<dbReference type="InterPro" id="IPR014780">
    <property type="entry name" value="tRNA_psdUridine_synth_TruB"/>
</dbReference>
<dbReference type="AlphaFoldDB" id="A0A955KWY3"/>
<dbReference type="PANTHER" id="PTHR13767:SF2">
    <property type="entry name" value="PSEUDOURIDYLATE SYNTHASE TRUB1"/>
    <property type="match status" value="1"/>
</dbReference>
<accession>A0A955KWY3</accession>
<dbReference type="GO" id="GO:0003723">
    <property type="term" value="F:RNA binding"/>
    <property type="evidence" value="ECO:0007669"/>
    <property type="project" value="InterPro"/>
</dbReference>
<keyword evidence="4 5" id="KW-0413">Isomerase</keyword>
<organism evidence="7 8">
    <name type="scientific">Candidatus Dojkabacteria bacterium</name>
    <dbReference type="NCBI Taxonomy" id="2099670"/>
    <lineage>
        <taxon>Bacteria</taxon>
        <taxon>Candidatus Dojkabacteria</taxon>
    </lineage>
</organism>
<reference evidence="7" key="1">
    <citation type="submission" date="2020-04" db="EMBL/GenBank/DDBJ databases">
        <authorList>
            <person name="Zhang T."/>
        </authorList>
    </citation>
    <scope>NUCLEOTIDE SEQUENCE</scope>
    <source>
        <strain evidence="7">HKST-UBA16</strain>
    </source>
</reference>
<protein>
    <recommendedName>
        <fullName evidence="5">tRNA pseudouridine synthase B</fullName>
        <ecNumber evidence="5">5.4.99.25</ecNumber>
    </recommendedName>
    <alternativeName>
        <fullName evidence="5">tRNA pseudouridine(55) synthase</fullName>
        <shortName evidence="5">Psi55 synthase</shortName>
    </alternativeName>
    <alternativeName>
        <fullName evidence="5">tRNA pseudouridylate synthase</fullName>
    </alternativeName>
    <alternativeName>
        <fullName evidence="5">tRNA-uridine isomerase</fullName>
    </alternativeName>
</protein>
<dbReference type="InterPro" id="IPR020103">
    <property type="entry name" value="PsdUridine_synth_cat_dom_sf"/>
</dbReference>
<comment type="caution">
    <text evidence="7">The sequence shown here is derived from an EMBL/GenBank/DDBJ whole genome shotgun (WGS) entry which is preliminary data.</text>
</comment>
<dbReference type="GO" id="GO:0031119">
    <property type="term" value="P:tRNA pseudouridine synthesis"/>
    <property type="evidence" value="ECO:0007669"/>
    <property type="project" value="UniProtKB-UniRule"/>
</dbReference>
<keyword evidence="3 5" id="KW-0819">tRNA processing</keyword>
<feature type="domain" description="Pseudouridine synthase II N-terminal" evidence="6">
    <location>
        <begin position="37"/>
        <end position="181"/>
    </location>
</feature>
<dbReference type="Proteomes" id="UP000748332">
    <property type="component" value="Unassembled WGS sequence"/>
</dbReference>
<dbReference type="Pfam" id="PF01509">
    <property type="entry name" value="TruB_N"/>
    <property type="match status" value="1"/>
</dbReference>
<evidence type="ECO:0000259" key="6">
    <source>
        <dbReference type="Pfam" id="PF01509"/>
    </source>
</evidence>
<dbReference type="InterPro" id="IPR002501">
    <property type="entry name" value="PsdUridine_synth_N"/>
</dbReference>
<sequence length="233" mass="25983">MDGLLLVNKKTGISSYDVIRKIKRVFKSSDKYAEIRHPKIGHAGTLDPFASGLLIVLVGKATKKMMSIHEYSKVYDVTAEFGYETDTQDLTGKIIAKDQKKAALDKGDILAVMQGMLGKQLQVPPNYSAKKVKGRRAYSLAREGKELNLAPKEIEVFQFELTDFSWPKISFRLEVSTGTYIRTIVSDLAKRIGRCATAVELRRVSIGPYIVEDAINVDSILTLKDVESNIIKI</sequence>
<evidence type="ECO:0000256" key="2">
    <source>
        <dbReference type="ARBA" id="ARBA00005642"/>
    </source>
</evidence>
<dbReference type="HAMAP" id="MF_01080">
    <property type="entry name" value="TruB_bact"/>
    <property type="match status" value="1"/>
</dbReference>